<dbReference type="AlphaFoldDB" id="A0A0E1XJU6"/>
<dbReference type="InterPro" id="IPR008375">
    <property type="entry name" value="Staph_exotoxin"/>
</dbReference>
<dbReference type="PRINTS" id="PR01898">
    <property type="entry name" value="SAGSUPRFAMLY"/>
</dbReference>
<evidence type="ECO:0000313" key="4">
    <source>
        <dbReference type="EMBL" id="EFH96051.1"/>
    </source>
</evidence>
<dbReference type="InterPro" id="IPR015282">
    <property type="entry name" value="SSL_OB"/>
</dbReference>
<feature type="domain" description="Staphylococcal superantigen-like OB-fold" evidence="3">
    <location>
        <begin position="45"/>
        <end position="126"/>
    </location>
</feature>
<dbReference type="InterPro" id="IPR008992">
    <property type="entry name" value="Enterotoxin"/>
</dbReference>
<dbReference type="Gene3D" id="2.40.50.110">
    <property type="match status" value="1"/>
</dbReference>
<comment type="similarity">
    <text evidence="1">Belongs to the staphylococcal/streptococcal toxin family.</text>
</comment>
<organism evidence="4">
    <name type="scientific">Staphylococcus aureus subsp. aureus MN8</name>
    <dbReference type="NCBI Taxonomy" id="548470"/>
    <lineage>
        <taxon>Bacteria</taxon>
        <taxon>Bacillati</taxon>
        <taxon>Bacillota</taxon>
        <taxon>Bacilli</taxon>
        <taxon>Bacillales</taxon>
        <taxon>Staphylococcaceae</taxon>
        <taxon>Staphylococcus</taxon>
    </lineage>
</organism>
<name>A0A0E1XJU6_STAAU</name>
<proteinExistence type="inferred from homology"/>
<dbReference type="InterPro" id="IPR013307">
    <property type="entry name" value="Superantigen_bac"/>
</dbReference>
<gene>
    <name evidence="4" type="ORF">HMPREF0769_10053</name>
</gene>
<feature type="domain" description="Staphylococcal/Streptococcal toxin beta-grasp" evidence="2">
    <location>
        <begin position="140"/>
        <end position="227"/>
    </location>
</feature>
<dbReference type="RefSeq" id="WP_000769829.1">
    <property type="nucleotide sequence ID" value="NZ_CM000952.1"/>
</dbReference>
<dbReference type="Gene3D" id="3.10.20.120">
    <property type="match status" value="1"/>
</dbReference>
<sequence>MKLKTLAKATLALGLLTTGVITSEGQAVQAAEKQERVQHLHDIRDLHRYYSSESFEYSNVSGKVENYNGSNVVRFNPKDQNHQLFLLGKDKEQYKEGLQGQNVFVVQELIDPNGRLSTVGGVTKKNNKTSETNTPLFVNKVNGEDLDASIDSFLIQKEEISLKELDFKIRQQLVNNYGLYKGTSKYGKIIINLKDENKVEIDLGDKLQFERMGDVLNSKDIRGISVTINQI</sequence>
<evidence type="ECO:0000259" key="3">
    <source>
        <dbReference type="Pfam" id="PF09199"/>
    </source>
</evidence>
<dbReference type="Pfam" id="PF09199">
    <property type="entry name" value="SSL_OB"/>
    <property type="match status" value="1"/>
</dbReference>
<dbReference type="InterPro" id="IPR006123">
    <property type="entry name" value="Toxin_b-grasp_Staph/Strep"/>
</dbReference>
<dbReference type="PRINTS" id="PR01501">
    <property type="entry name" value="TOXICSSTOXIN"/>
</dbReference>
<dbReference type="Pfam" id="PF02876">
    <property type="entry name" value="Stap_Strp_tox_C"/>
    <property type="match status" value="1"/>
</dbReference>
<dbReference type="InterPro" id="IPR006126">
    <property type="entry name" value="Staph/Strept_toxin_CS"/>
</dbReference>
<reference evidence="4" key="1">
    <citation type="submission" date="2010-05" db="EMBL/GenBank/DDBJ databases">
        <authorList>
            <person name="Muzny D."/>
            <person name="Qin X."/>
            <person name="Buhay C."/>
            <person name="Dugan-Rocha S."/>
            <person name="Ding Y."/>
            <person name="Chen G."/>
            <person name="Hawes A."/>
            <person name="Holder M."/>
            <person name="Jhangiani S."/>
            <person name="Johnson A."/>
            <person name="Khan Z."/>
            <person name="Li Z."/>
            <person name="Liu W."/>
            <person name="Liu X."/>
            <person name="Perez L."/>
            <person name="Shen H."/>
            <person name="Wang Q."/>
            <person name="Watt J."/>
            <person name="Xi L."/>
            <person name="Xin Y."/>
            <person name="Zhou J."/>
            <person name="Deng J."/>
            <person name="Jiang H."/>
            <person name="Liu Y."/>
            <person name="Qu J."/>
            <person name="Song X.-Z."/>
            <person name="Zhang L."/>
            <person name="Villasana D."/>
            <person name="Johnson A."/>
            <person name="Liu J."/>
            <person name="Liyanage D."/>
            <person name="Lorensuhewa L."/>
            <person name="Robinson T."/>
            <person name="Song A."/>
            <person name="Song B.-B."/>
            <person name="Dinh H."/>
            <person name="Thornton R."/>
            <person name="Coyle M."/>
            <person name="Francisco L."/>
            <person name="Jackson L."/>
            <person name="Javaid M."/>
            <person name="Korchina V."/>
            <person name="Kovar C."/>
            <person name="Mata R."/>
            <person name="Mathew T."/>
            <person name="Ngo R."/>
            <person name="Nguyen L."/>
            <person name="Nguyen N."/>
            <person name="Okwuonu G."/>
            <person name="Ongeri F."/>
            <person name="Pham C."/>
            <person name="Simmons D."/>
            <person name="Wilczek-Boney K."/>
            <person name="Hale W."/>
            <person name="Jakkamsetti A."/>
            <person name="Pham P."/>
            <person name="Ruth R."/>
            <person name="San Lucas F."/>
            <person name="Warren J."/>
            <person name="Zhang J."/>
            <person name="Zhao Z."/>
            <person name="Zhou C."/>
            <person name="Zhu D."/>
            <person name="Lee S."/>
            <person name="Bess C."/>
            <person name="Blankenburg K."/>
            <person name="Forbes L."/>
            <person name="Fu Q."/>
            <person name="Gubbala S."/>
            <person name="Hirani K."/>
            <person name="Jayaseelan J.C."/>
            <person name="Lara F."/>
            <person name="Munidasa M."/>
            <person name="Palculict T."/>
            <person name="Patil S."/>
            <person name="Pu L.-L."/>
            <person name="Saada N."/>
            <person name="Tang L."/>
            <person name="Weissenberger G."/>
            <person name="Zhu Y."/>
            <person name="Hemphill L."/>
            <person name="Shang Y."/>
            <person name="Youmans B."/>
            <person name="Ayvaz T."/>
            <person name="Ross M."/>
            <person name="Santibanez J."/>
            <person name="Aqrawi P."/>
            <person name="Gross S."/>
            <person name="Joshi V."/>
            <person name="Fowler G."/>
            <person name="Nazareth L."/>
            <person name="Reid J."/>
            <person name="Worley K."/>
            <person name="Petrosino J."/>
            <person name="Highlander S."/>
            <person name="Gibbs R."/>
        </authorList>
    </citation>
    <scope>NUCLEOTIDE SEQUENCE [LARGE SCALE GENOMIC DNA]</scope>
    <source>
        <strain evidence="4">MN8</strain>
    </source>
</reference>
<dbReference type="GO" id="GO:0005576">
    <property type="term" value="C:extracellular region"/>
    <property type="evidence" value="ECO:0007669"/>
    <property type="project" value="InterPro"/>
</dbReference>
<dbReference type="NCBIfam" id="NF009887">
    <property type="entry name" value="PRK13346.1"/>
    <property type="match status" value="1"/>
</dbReference>
<dbReference type="SUPFAM" id="SSF54334">
    <property type="entry name" value="Superantigen toxins, C-terminal domain"/>
    <property type="match status" value="1"/>
</dbReference>
<comment type="caution">
    <text evidence="4">The sequence shown here is derived from an EMBL/GenBank/DDBJ whole genome shotgun (WGS) entry which is preliminary data.</text>
</comment>
<evidence type="ECO:0000256" key="1">
    <source>
        <dbReference type="ARBA" id="ARBA00008401"/>
    </source>
</evidence>
<dbReference type="PRINTS" id="PR01800">
    <property type="entry name" value="STAPHEXOTOXN"/>
</dbReference>
<dbReference type="PROSITE" id="PS00278">
    <property type="entry name" value="STAPH_STREP_TOXIN_2"/>
    <property type="match status" value="1"/>
</dbReference>
<dbReference type="HOGENOM" id="CLU_054950_1_0_9"/>
<dbReference type="Proteomes" id="UP000003455">
    <property type="component" value="Chromosome"/>
</dbReference>
<dbReference type="SUPFAM" id="SSF50203">
    <property type="entry name" value="Bacterial enterotoxins"/>
    <property type="match status" value="1"/>
</dbReference>
<protein>
    <submittedName>
        <fullName evidence="4">Superantigen-like protein 7</fullName>
    </submittedName>
</protein>
<dbReference type="InterPro" id="IPR016091">
    <property type="entry name" value="SuperAg_toxin_C"/>
</dbReference>
<evidence type="ECO:0000259" key="2">
    <source>
        <dbReference type="Pfam" id="PF02876"/>
    </source>
</evidence>
<dbReference type="EMBL" id="ACJA02000001">
    <property type="protein sequence ID" value="EFH96051.1"/>
    <property type="molecule type" value="Genomic_DNA"/>
</dbReference>
<accession>A0A0E1XJU6</accession>
<dbReference type="SMR" id="A0A0E1XJU6"/>